<dbReference type="PANTHER" id="PTHR45024:SF2">
    <property type="entry name" value="SCP2 DOMAIN-CONTAINING PROTEIN"/>
    <property type="match status" value="1"/>
</dbReference>
<dbReference type="GO" id="GO:0005777">
    <property type="term" value="C:peroxisome"/>
    <property type="evidence" value="ECO:0007669"/>
    <property type="project" value="UniProtKB-SubCell"/>
</dbReference>
<accession>A0A316YB19</accession>
<keyword evidence="4" id="KW-0576">Peroxisome</keyword>
<sequence>MGGFGKISGRHLPACCFPILHGLCSFGISARLLQRQVGLFPHIKARFAGTVVPGKQLTVKAWKVDSKTILFESCVDERVVLHAAAVTLA</sequence>
<protein>
    <recommendedName>
        <fullName evidence="5">MaoC-like domain-containing protein</fullName>
    </recommendedName>
</protein>
<keyword evidence="7" id="KW-1185">Reference proteome</keyword>
<reference evidence="6 7" key="1">
    <citation type="journal article" date="2018" name="Mol. Biol. Evol.">
        <title>Broad Genomic Sampling Reveals a Smut Pathogenic Ancestry of the Fungal Clade Ustilaginomycotina.</title>
        <authorList>
            <person name="Kijpornyongpan T."/>
            <person name="Mondo S.J."/>
            <person name="Barry K."/>
            <person name="Sandor L."/>
            <person name="Lee J."/>
            <person name="Lipzen A."/>
            <person name="Pangilinan J."/>
            <person name="LaButti K."/>
            <person name="Hainaut M."/>
            <person name="Henrissat B."/>
            <person name="Grigoriev I.V."/>
            <person name="Spatafora J.W."/>
            <person name="Aime M.C."/>
        </authorList>
    </citation>
    <scope>NUCLEOTIDE SEQUENCE [LARGE SCALE GENOMIC DNA]</scope>
    <source>
        <strain evidence="6 7">MCA 4198</strain>
    </source>
</reference>
<evidence type="ECO:0000256" key="1">
    <source>
        <dbReference type="ARBA" id="ARBA00004275"/>
    </source>
</evidence>
<dbReference type="AlphaFoldDB" id="A0A316YB19"/>
<dbReference type="InterPro" id="IPR002539">
    <property type="entry name" value="MaoC-like_dom"/>
</dbReference>
<dbReference type="Gene3D" id="3.10.129.10">
    <property type="entry name" value="Hotdog Thioesterase"/>
    <property type="match status" value="1"/>
</dbReference>
<dbReference type="GeneID" id="37046457"/>
<dbReference type="GO" id="GO:0016491">
    <property type="term" value="F:oxidoreductase activity"/>
    <property type="evidence" value="ECO:0007669"/>
    <property type="project" value="UniProtKB-KW"/>
</dbReference>
<dbReference type="InParanoid" id="A0A316YB19"/>
<keyword evidence="3" id="KW-0560">Oxidoreductase</keyword>
<dbReference type="PANTHER" id="PTHR45024">
    <property type="entry name" value="DEHYDROGENASES, SHORT CHAIN"/>
    <property type="match status" value="1"/>
</dbReference>
<dbReference type="SUPFAM" id="SSF54637">
    <property type="entry name" value="Thioesterase/thiol ester dehydrase-isomerase"/>
    <property type="match status" value="1"/>
</dbReference>
<evidence type="ECO:0000256" key="3">
    <source>
        <dbReference type="ARBA" id="ARBA00023002"/>
    </source>
</evidence>
<dbReference type="RefSeq" id="XP_025373955.1">
    <property type="nucleotide sequence ID" value="XM_025524541.1"/>
</dbReference>
<dbReference type="InterPro" id="IPR051687">
    <property type="entry name" value="Peroxisomal_Beta-Oxidation"/>
</dbReference>
<evidence type="ECO:0000256" key="2">
    <source>
        <dbReference type="ARBA" id="ARBA00006484"/>
    </source>
</evidence>
<comment type="similarity">
    <text evidence="2">Belongs to the short-chain dehydrogenases/reductases (SDR) family.</text>
</comment>
<name>A0A316YB19_9BASI</name>
<evidence type="ECO:0000313" key="7">
    <source>
        <dbReference type="Proteomes" id="UP000245768"/>
    </source>
</evidence>
<evidence type="ECO:0000259" key="5">
    <source>
        <dbReference type="Pfam" id="PF01575"/>
    </source>
</evidence>
<evidence type="ECO:0000256" key="4">
    <source>
        <dbReference type="ARBA" id="ARBA00023140"/>
    </source>
</evidence>
<feature type="domain" description="MaoC-like" evidence="5">
    <location>
        <begin position="18"/>
        <end position="79"/>
    </location>
</feature>
<dbReference type="InterPro" id="IPR029069">
    <property type="entry name" value="HotDog_dom_sf"/>
</dbReference>
<gene>
    <name evidence="6" type="ORF">FA10DRAFT_297732</name>
</gene>
<dbReference type="EMBL" id="KZ819642">
    <property type="protein sequence ID" value="PWN86757.1"/>
    <property type="molecule type" value="Genomic_DNA"/>
</dbReference>
<proteinExistence type="inferred from homology"/>
<dbReference type="STRING" id="215250.A0A316YB19"/>
<dbReference type="OrthoDB" id="3592703at2759"/>
<organism evidence="6 7">
    <name type="scientific">Acaromyces ingoldii</name>
    <dbReference type="NCBI Taxonomy" id="215250"/>
    <lineage>
        <taxon>Eukaryota</taxon>
        <taxon>Fungi</taxon>
        <taxon>Dikarya</taxon>
        <taxon>Basidiomycota</taxon>
        <taxon>Ustilaginomycotina</taxon>
        <taxon>Exobasidiomycetes</taxon>
        <taxon>Exobasidiales</taxon>
        <taxon>Cryptobasidiaceae</taxon>
        <taxon>Acaromyces</taxon>
    </lineage>
</organism>
<evidence type="ECO:0000313" key="6">
    <source>
        <dbReference type="EMBL" id="PWN86757.1"/>
    </source>
</evidence>
<dbReference type="Proteomes" id="UP000245768">
    <property type="component" value="Unassembled WGS sequence"/>
</dbReference>
<dbReference type="Pfam" id="PF01575">
    <property type="entry name" value="MaoC_dehydratas"/>
    <property type="match status" value="1"/>
</dbReference>
<comment type="subcellular location">
    <subcellularLocation>
        <location evidence="1">Peroxisome</location>
    </subcellularLocation>
</comment>